<sequence>GIKQELGYQGVNGTRQYSMLARDRKAARGRRTETSPGADSVCVSGNPSSEKEREPPLTCAGIPPSGEIRNQACPAQMGTKGEGNRREMSQEPHGETPFLNVNASLENNQQCLMACASSRRGFFVV</sequence>
<proteinExistence type="predicted"/>
<evidence type="ECO:0000256" key="1">
    <source>
        <dbReference type="SAM" id="MobiDB-lite"/>
    </source>
</evidence>
<protein>
    <submittedName>
        <fullName evidence="2">Uncharacterized protein</fullName>
    </submittedName>
</protein>
<dbReference type="Ensembl" id="ENSMCST00000017461.1">
    <property type="protein sequence ID" value="ENSMCSP00000017026.1"/>
    <property type="gene ID" value="ENSMCSG00000011959.1"/>
</dbReference>
<keyword evidence="3" id="KW-1185">Reference proteome</keyword>
<name>A0A8C5UBU1_9PASS</name>
<feature type="region of interest" description="Disordered" evidence="1">
    <location>
        <begin position="22"/>
        <end position="96"/>
    </location>
</feature>
<dbReference type="AlphaFoldDB" id="A0A8C5UBU1"/>
<accession>A0A8C5UBU1</accession>
<evidence type="ECO:0000313" key="2">
    <source>
        <dbReference type="Ensembl" id="ENSMCSP00000017026.1"/>
    </source>
</evidence>
<dbReference type="Proteomes" id="UP000694560">
    <property type="component" value="Unplaced"/>
</dbReference>
<evidence type="ECO:0000313" key="3">
    <source>
        <dbReference type="Proteomes" id="UP000694560"/>
    </source>
</evidence>
<reference evidence="2" key="1">
    <citation type="submission" date="2025-08" db="UniProtKB">
        <authorList>
            <consortium name="Ensembl"/>
        </authorList>
    </citation>
    <scope>IDENTIFICATION</scope>
</reference>
<feature type="compositionally biased region" description="Basic and acidic residues" evidence="1">
    <location>
        <begin position="22"/>
        <end position="33"/>
    </location>
</feature>
<reference evidence="2" key="2">
    <citation type="submission" date="2025-09" db="UniProtKB">
        <authorList>
            <consortium name="Ensembl"/>
        </authorList>
    </citation>
    <scope>IDENTIFICATION</scope>
</reference>
<feature type="compositionally biased region" description="Basic and acidic residues" evidence="1">
    <location>
        <begin position="82"/>
        <end position="94"/>
    </location>
</feature>
<organism evidence="2 3">
    <name type="scientific">Malurus cyaneus samueli</name>
    <dbReference type="NCBI Taxonomy" id="2593467"/>
    <lineage>
        <taxon>Eukaryota</taxon>
        <taxon>Metazoa</taxon>
        <taxon>Chordata</taxon>
        <taxon>Craniata</taxon>
        <taxon>Vertebrata</taxon>
        <taxon>Euteleostomi</taxon>
        <taxon>Archelosauria</taxon>
        <taxon>Archosauria</taxon>
        <taxon>Dinosauria</taxon>
        <taxon>Saurischia</taxon>
        <taxon>Theropoda</taxon>
        <taxon>Coelurosauria</taxon>
        <taxon>Aves</taxon>
        <taxon>Neognathae</taxon>
        <taxon>Neoaves</taxon>
        <taxon>Telluraves</taxon>
        <taxon>Australaves</taxon>
        <taxon>Passeriformes</taxon>
        <taxon>Meliphagoidea</taxon>
        <taxon>Maluridae</taxon>
        <taxon>Malurus</taxon>
    </lineage>
</organism>